<keyword evidence="2" id="KW-0805">Transcription regulation</keyword>
<evidence type="ECO:0000256" key="2">
    <source>
        <dbReference type="ARBA" id="ARBA00023015"/>
    </source>
</evidence>
<keyword evidence="4" id="KW-0804">Transcription</keyword>
<evidence type="ECO:0000313" key="7">
    <source>
        <dbReference type="Proteomes" id="UP000219111"/>
    </source>
</evidence>
<dbReference type="RefSeq" id="WP_097070966.1">
    <property type="nucleotide sequence ID" value="NZ_OBMT01000013.1"/>
</dbReference>
<dbReference type="PANTHER" id="PTHR30537:SF26">
    <property type="entry name" value="GLYCINE CLEAVAGE SYSTEM TRANSCRIPTIONAL ACTIVATOR"/>
    <property type="match status" value="1"/>
</dbReference>
<dbReference type="SUPFAM" id="SSF53850">
    <property type="entry name" value="Periplasmic binding protein-like II"/>
    <property type="match status" value="1"/>
</dbReference>
<dbReference type="OrthoDB" id="9813056at2"/>
<dbReference type="InterPro" id="IPR036390">
    <property type="entry name" value="WH_DNA-bd_sf"/>
</dbReference>
<feature type="domain" description="HTH lysR-type" evidence="5">
    <location>
        <begin position="4"/>
        <end position="61"/>
    </location>
</feature>
<dbReference type="InterPro" id="IPR058163">
    <property type="entry name" value="LysR-type_TF_proteobact-type"/>
</dbReference>
<dbReference type="Gene3D" id="3.40.190.10">
    <property type="entry name" value="Periplasmic binding protein-like II"/>
    <property type="match status" value="2"/>
</dbReference>
<dbReference type="PROSITE" id="PS50931">
    <property type="entry name" value="HTH_LYSR"/>
    <property type="match status" value="1"/>
</dbReference>
<comment type="similarity">
    <text evidence="1">Belongs to the LysR transcriptional regulatory family.</text>
</comment>
<keyword evidence="7" id="KW-1185">Reference proteome</keyword>
<dbReference type="InterPro" id="IPR036388">
    <property type="entry name" value="WH-like_DNA-bd_sf"/>
</dbReference>
<organism evidence="6 7">
    <name type="scientific">Rhodobacter maris</name>
    <dbReference type="NCBI Taxonomy" id="446682"/>
    <lineage>
        <taxon>Bacteria</taxon>
        <taxon>Pseudomonadati</taxon>
        <taxon>Pseudomonadota</taxon>
        <taxon>Alphaproteobacteria</taxon>
        <taxon>Rhodobacterales</taxon>
        <taxon>Rhodobacter group</taxon>
        <taxon>Rhodobacter</taxon>
    </lineage>
</organism>
<proteinExistence type="inferred from homology"/>
<name>A0A285T789_9RHOB</name>
<dbReference type="GO" id="GO:0003700">
    <property type="term" value="F:DNA-binding transcription factor activity"/>
    <property type="evidence" value="ECO:0007669"/>
    <property type="project" value="InterPro"/>
</dbReference>
<dbReference type="EMBL" id="OBMT01000013">
    <property type="protein sequence ID" value="SOC15456.1"/>
    <property type="molecule type" value="Genomic_DNA"/>
</dbReference>
<sequence length="300" mass="32495">MRPVDLGWIRVFVEVAAVGSLSAAARRLSLTQPAVSYQMRRAETELGTPLLRRVHRGTELTEAGRRLAEILAPAVAQVDTLARDLRAAPAPRVLRLHTDFAFSALWLIPRMHRFRARHPDLELQVIATQHTALRELGPGDTAVVFGARSQIEGPAELLLRECVVPVCTPAFAEAQGSALDRAPLIHLDNSGAAESWFTWARYLAETGRARPAAPDRGLHFNTYSLVIEATLAGQGVALGWRGLIDTMLSRKMLVTAGPPLTNPEQGYFLVQPGPVTPAASNLRDFLLEESASPDVAGLAG</sequence>
<protein>
    <submittedName>
        <fullName evidence="6">Putative choline sulfate-utilization transcription factor</fullName>
    </submittedName>
</protein>
<dbReference type="Proteomes" id="UP000219111">
    <property type="component" value="Unassembled WGS sequence"/>
</dbReference>
<dbReference type="FunFam" id="1.10.10.10:FF:000001">
    <property type="entry name" value="LysR family transcriptional regulator"/>
    <property type="match status" value="1"/>
</dbReference>
<reference evidence="7" key="1">
    <citation type="submission" date="2017-08" db="EMBL/GenBank/DDBJ databases">
        <authorList>
            <person name="Varghese N."/>
            <person name="Submissions S."/>
        </authorList>
    </citation>
    <scope>NUCLEOTIDE SEQUENCE [LARGE SCALE GENOMIC DNA]</scope>
    <source>
        <strain evidence="7">JA276</strain>
    </source>
</reference>
<dbReference type="PANTHER" id="PTHR30537">
    <property type="entry name" value="HTH-TYPE TRANSCRIPTIONAL REGULATOR"/>
    <property type="match status" value="1"/>
</dbReference>
<dbReference type="GO" id="GO:0043565">
    <property type="term" value="F:sequence-specific DNA binding"/>
    <property type="evidence" value="ECO:0007669"/>
    <property type="project" value="TreeGrafter"/>
</dbReference>
<dbReference type="InterPro" id="IPR005119">
    <property type="entry name" value="LysR_subst-bd"/>
</dbReference>
<evidence type="ECO:0000256" key="3">
    <source>
        <dbReference type="ARBA" id="ARBA00023125"/>
    </source>
</evidence>
<dbReference type="Pfam" id="PF00126">
    <property type="entry name" value="HTH_1"/>
    <property type="match status" value="1"/>
</dbReference>
<evidence type="ECO:0000256" key="4">
    <source>
        <dbReference type="ARBA" id="ARBA00023163"/>
    </source>
</evidence>
<accession>A0A285T789</accession>
<dbReference type="Gene3D" id="1.10.10.10">
    <property type="entry name" value="Winged helix-like DNA-binding domain superfamily/Winged helix DNA-binding domain"/>
    <property type="match status" value="1"/>
</dbReference>
<dbReference type="Pfam" id="PF03466">
    <property type="entry name" value="LysR_substrate"/>
    <property type="match status" value="1"/>
</dbReference>
<dbReference type="PRINTS" id="PR00039">
    <property type="entry name" value="HTHLYSR"/>
</dbReference>
<dbReference type="GO" id="GO:0006351">
    <property type="term" value="P:DNA-templated transcription"/>
    <property type="evidence" value="ECO:0007669"/>
    <property type="project" value="TreeGrafter"/>
</dbReference>
<evidence type="ECO:0000259" key="5">
    <source>
        <dbReference type="PROSITE" id="PS50931"/>
    </source>
</evidence>
<dbReference type="InterPro" id="IPR000847">
    <property type="entry name" value="LysR_HTH_N"/>
</dbReference>
<keyword evidence="3" id="KW-0238">DNA-binding</keyword>
<evidence type="ECO:0000313" key="6">
    <source>
        <dbReference type="EMBL" id="SOC15456.1"/>
    </source>
</evidence>
<gene>
    <name evidence="6" type="ORF">SAMN05877831_11379</name>
</gene>
<dbReference type="SUPFAM" id="SSF46785">
    <property type="entry name" value="Winged helix' DNA-binding domain"/>
    <property type="match status" value="1"/>
</dbReference>
<evidence type="ECO:0000256" key="1">
    <source>
        <dbReference type="ARBA" id="ARBA00009437"/>
    </source>
</evidence>
<dbReference type="AlphaFoldDB" id="A0A285T789"/>